<feature type="region of interest" description="Disordered" evidence="1">
    <location>
        <begin position="635"/>
        <end position="665"/>
    </location>
</feature>
<feature type="compositionally biased region" description="Polar residues" evidence="1">
    <location>
        <begin position="646"/>
        <end position="657"/>
    </location>
</feature>
<dbReference type="Proteomes" id="UP001516400">
    <property type="component" value="Unassembled WGS sequence"/>
</dbReference>
<evidence type="ECO:0000256" key="1">
    <source>
        <dbReference type="SAM" id="MobiDB-lite"/>
    </source>
</evidence>
<evidence type="ECO:0000313" key="2">
    <source>
        <dbReference type="EMBL" id="KAL3280107.1"/>
    </source>
</evidence>
<protein>
    <submittedName>
        <fullName evidence="2">Uncharacterized protein</fullName>
    </submittedName>
</protein>
<proteinExistence type="predicted"/>
<feature type="compositionally biased region" description="Low complexity" evidence="1">
    <location>
        <begin position="109"/>
        <end position="121"/>
    </location>
</feature>
<sequence>MNFFREKPKKDEPKQTGFGFSFGNSRNTVEKPSLGLPSFGTSKNNILGGLSSVGSKVGTDLQKVGSGVQQTGKKALDIFFGSGRGKSESSSSGLSLGAETHSKAGFPNLSLGGSSLPHPSGNIGGPLGSVNFNSTSLDVNLKGPKDNGGLGNGKHELSSPGISFGGSQGLPGLSIGGPSLPHPSGSLEGPLGNVNFNSTSLDVNLKGPKDIGVGFPKIPSVGGLGKGAETHGKAGFPNLSLGGASLPHPSGSIEGPLGSVNLNSTSLDINLKGPKDIGVGFPKIPSVGGLGKGAETHGKAGFPNLSLGGASLPHPSGSIEGPLGSVNFNSTSLDINLKGPKDNGIGLPKIPSIGGLGNGKHELSSPGISLGGSHGLPSLSIGGPSLPHPSGNIEGPLGSVNLNSTSLDINLKGPKDIGVGFPKIPSVGGLGKGAETHGKAGFPNLSLGGASLPHPSGSIEGPLGSVNFNITSMNVNLKGPKDDVTSNVTLNTGKHGLAKIEGSADGNTTSLNIDLKGPQDGGTTFLPNTAIELKSVSIGAKTGKKHHVTSTVGGLIEGTQGKPGKHLLDISTNNSHNNKNLTLPQVSNQIGGLGSGVNIISVPTKEQLPGTISLDNQINRGIGVPDLSLGQQGILKPSGNIEGESATIQSNLEGTTDNSREELKL</sequence>
<gene>
    <name evidence="2" type="ORF">HHI36_017613</name>
</gene>
<accession>A0ABD2NNV6</accession>
<dbReference type="AlphaFoldDB" id="A0ABD2NNV6"/>
<evidence type="ECO:0000313" key="3">
    <source>
        <dbReference type="Proteomes" id="UP001516400"/>
    </source>
</evidence>
<dbReference type="EMBL" id="JABFTP020000124">
    <property type="protein sequence ID" value="KAL3280107.1"/>
    <property type="molecule type" value="Genomic_DNA"/>
</dbReference>
<reference evidence="2 3" key="1">
    <citation type="journal article" date="2021" name="BMC Biol.">
        <title>Horizontally acquired antibacterial genes associated with adaptive radiation of ladybird beetles.</title>
        <authorList>
            <person name="Li H.S."/>
            <person name="Tang X.F."/>
            <person name="Huang Y.H."/>
            <person name="Xu Z.Y."/>
            <person name="Chen M.L."/>
            <person name="Du X.Y."/>
            <person name="Qiu B.Y."/>
            <person name="Chen P.T."/>
            <person name="Zhang W."/>
            <person name="Slipinski A."/>
            <person name="Escalona H.E."/>
            <person name="Waterhouse R.M."/>
            <person name="Zwick A."/>
            <person name="Pang H."/>
        </authorList>
    </citation>
    <scope>NUCLEOTIDE SEQUENCE [LARGE SCALE GENOMIC DNA]</scope>
    <source>
        <strain evidence="2">SYSU2018</strain>
    </source>
</reference>
<feature type="region of interest" description="Disordered" evidence="1">
    <location>
        <begin position="1"/>
        <end position="36"/>
    </location>
</feature>
<organism evidence="2 3">
    <name type="scientific">Cryptolaemus montrouzieri</name>
    <dbReference type="NCBI Taxonomy" id="559131"/>
    <lineage>
        <taxon>Eukaryota</taxon>
        <taxon>Metazoa</taxon>
        <taxon>Ecdysozoa</taxon>
        <taxon>Arthropoda</taxon>
        <taxon>Hexapoda</taxon>
        <taxon>Insecta</taxon>
        <taxon>Pterygota</taxon>
        <taxon>Neoptera</taxon>
        <taxon>Endopterygota</taxon>
        <taxon>Coleoptera</taxon>
        <taxon>Polyphaga</taxon>
        <taxon>Cucujiformia</taxon>
        <taxon>Coccinelloidea</taxon>
        <taxon>Coccinellidae</taxon>
        <taxon>Scymninae</taxon>
        <taxon>Scymnini</taxon>
        <taxon>Cryptolaemus</taxon>
    </lineage>
</organism>
<name>A0ABD2NNV6_9CUCU</name>
<feature type="compositionally biased region" description="Basic and acidic residues" evidence="1">
    <location>
        <begin position="1"/>
        <end position="14"/>
    </location>
</feature>
<keyword evidence="3" id="KW-1185">Reference proteome</keyword>
<comment type="caution">
    <text evidence="2">The sequence shown here is derived from an EMBL/GenBank/DDBJ whole genome shotgun (WGS) entry which is preliminary data.</text>
</comment>
<feature type="region of interest" description="Disordered" evidence="1">
    <location>
        <begin position="109"/>
        <end position="129"/>
    </location>
</feature>